<reference evidence="3 4" key="1">
    <citation type="journal article" date="2010" name="Nature">
        <title>Antagonistic coevolution accelerates molecular evolution.</title>
        <authorList>
            <person name="Paterson S."/>
            <person name="Vogwill T."/>
            <person name="Buckling A."/>
            <person name="Benmayor R."/>
            <person name="Spiers A.J."/>
            <person name="Thomson N.R."/>
            <person name="Quail M."/>
            <person name="Smith F."/>
            <person name="Walker D."/>
            <person name="Libberton B."/>
            <person name="Fenton A."/>
            <person name="Hall N."/>
            <person name="Brockhurst M.A."/>
        </authorList>
    </citation>
    <scope>NUCLEOTIDE SEQUENCE [LARGE SCALE GENOMIC DNA]</scope>
    <source>
        <strain evidence="4">phi 2</strain>
    </source>
</reference>
<keyword evidence="2" id="KW-1133">Transmembrane helix</keyword>
<accession>D2EBU2</accession>
<sequence length="97" mass="11047">MRERLVTWALIVALALGGFVLYRWAGAEHKRANDAEQDLKTLRIKHRAVLANVQALEQKRETSRKDLKDALEKNKDWADGPVPPAVVDSLCKRLRCN</sequence>
<evidence type="ECO:0000256" key="2">
    <source>
        <dbReference type="SAM" id="Phobius"/>
    </source>
</evidence>
<keyword evidence="4" id="KW-1185">Reference proteome</keyword>
<gene>
    <name evidence="3" type="ORF">SBWP25_0041</name>
</gene>
<dbReference type="Proteomes" id="UP000001906">
    <property type="component" value="Segment"/>
</dbReference>
<dbReference type="KEGG" id="vg:8673605"/>
<evidence type="ECO:0000256" key="1">
    <source>
        <dbReference type="SAM" id="Coils"/>
    </source>
</evidence>
<evidence type="ECO:0000313" key="4">
    <source>
        <dbReference type="Proteomes" id="UP000001906"/>
    </source>
</evidence>
<keyword evidence="2" id="KW-0812">Transmembrane</keyword>
<keyword evidence="1" id="KW-0175">Coiled coil</keyword>
<organism evidence="3 4">
    <name type="scientific">Pseudomonas phage phi2</name>
    <dbReference type="NCBI Taxonomy" id="1450169"/>
    <lineage>
        <taxon>Viruses</taxon>
        <taxon>Duplodnaviria</taxon>
        <taxon>Heunggongvirae</taxon>
        <taxon>Uroviricota</taxon>
        <taxon>Caudoviricetes</taxon>
        <taxon>Autographivirales</taxon>
        <taxon>Autoscriptoviridae</taxon>
        <taxon>Tunggulvirus</taxon>
        <taxon>Tunggulvirus f2</taxon>
    </lineage>
</organism>
<keyword evidence="2" id="KW-0472">Membrane</keyword>
<dbReference type="EMBL" id="FN594518">
    <property type="protein sequence ID" value="CBH51611.1"/>
    <property type="molecule type" value="Genomic_DNA"/>
</dbReference>
<evidence type="ECO:0000313" key="3">
    <source>
        <dbReference type="EMBL" id="CBH51611.1"/>
    </source>
</evidence>
<proteinExistence type="predicted"/>
<name>D2EBU2_9CAUD</name>
<feature type="transmembrane region" description="Helical" evidence="2">
    <location>
        <begin position="6"/>
        <end position="25"/>
    </location>
</feature>
<feature type="coiled-coil region" evidence="1">
    <location>
        <begin position="32"/>
        <end position="73"/>
    </location>
</feature>
<dbReference type="OrthoDB" id="18367at10239"/>
<protein>
    <submittedName>
        <fullName evidence="3">Hypothetical phage membrane protein</fullName>
    </submittedName>
</protein>
<dbReference type="GeneID" id="8673605"/>
<dbReference type="RefSeq" id="YP_003345506.1">
    <property type="nucleotide sequence ID" value="NC_013638.1"/>
</dbReference>